<protein>
    <submittedName>
        <fullName evidence="1">Uncharacterized protein</fullName>
    </submittedName>
</protein>
<evidence type="ECO:0000313" key="1">
    <source>
        <dbReference type="EMBL" id="MBC5852952.1"/>
    </source>
</evidence>
<sequence length="70" mass="7926">MNTLPNIHLQVSETASGAASPHWPAVMAFPQRSQDTLFLPPPKRVFALIPGLWLWLDVMRLANLWKPTIH</sequence>
<keyword evidence="2" id="KW-1185">Reference proteome</keyword>
<dbReference type="Proteomes" id="UP000615796">
    <property type="component" value="Unassembled WGS sequence"/>
</dbReference>
<comment type="caution">
    <text evidence="1">The sequence shown here is derived from an EMBL/GenBank/DDBJ whole genome shotgun (WGS) entry which is preliminary data.</text>
</comment>
<dbReference type="RefSeq" id="WP_115342682.1">
    <property type="nucleotide sequence ID" value="NZ_CAWQLT010000069.1"/>
</dbReference>
<proteinExistence type="predicted"/>
<dbReference type="AlphaFoldDB" id="A0A9X0RAT7"/>
<reference evidence="1" key="1">
    <citation type="submission" date="2020-08" db="EMBL/GenBank/DDBJ databases">
        <title>Genome Sequencing and Pan-Genome Analysis of Migratory bird Vibrio Strains, Inner Mongolia.</title>
        <authorList>
            <person name="Zheng L."/>
        </authorList>
    </citation>
    <scope>NUCLEOTIDE SEQUENCE</scope>
    <source>
        <strain evidence="1">M13F</strain>
    </source>
</reference>
<dbReference type="EMBL" id="JACRUP010000021">
    <property type="protein sequence ID" value="MBC5852952.1"/>
    <property type="molecule type" value="Genomic_DNA"/>
</dbReference>
<evidence type="ECO:0000313" key="2">
    <source>
        <dbReference type="Proteomes" id="UP000615796"/>
    </source>
</evidence>
<name>A0A9X0RAT7_VIBME</name>
<dbReference type="OrthoDB" id="5891984at2"/>
<dbReference type="GeneID" id="79889633"/>
<gene>
    <name evidence="1" type="ORF">H8Q88_18885</name>
</gene>
<accession>A0A9X0RAT7</accession>
<organism evidence="1 2">
    <name type="scientific">Vibrio metschnikovii</name>
    <dbReference type="NCBI Taxonomy" id="28172"/>
    <lineage>
        <taxon>Bacteria</taxon>
        <taxon>Pseudomonadati</taxon>
        <taxon>Pseudomonadota</taxon>
        <taxon>Gammaproteobacteria</taxon>
        <taxon>Vibrionales</taxon>
        <taxon>Vibrionaceae</taxon>
        <taxon>Vibrio</taxon>
    </lineage>
</organism>